<evidence type="ECO:0000313" key="1">
    <source>
        <dbReference type="EMBL" id="EMP08666.1"/>
    </source>
</evidence>
<feature type="non-terminal residue" evidence="1">
    <location>
        <position position="41"/>
    </location>
</feature>
<dbReference type="EMBL" id="AKWN02000107">
    <property type="protein sequence ID" value="EMP08666.1"/>
    <property type="molecule type" value="Genomic_DNA"/>
</dbReference>
<protein>
    <submittedName>
        <fullName evidence="1">Uncharacterized protein</fullName>
    </submittedName>
</protein>
<gene>
    <name evidence="1" type="ORF">LEP1GSC124_0163</name>
</gene>
<sequence>MKKFALTSLLVFIFGNIYANDDLKYLIKSYSLQKIHRIFQE</sequence>
<proteinExistence type="predicted"/>
<accession>M6ZRH2</accession>
<organism evidence="1 2">
    <name type="scientific">Leptospira interrogans serovar Pyrogenes str. 200701872</name>
    <dbReference type="NCBI Taxonomy" id="1193029"/>
    <lineage>
        <taxon>Bacteria</taxon>
        <taxon>Pseudomonadati</taxon>
        <taxon>Spirochaetota</taxon>
        <taxon>Spirochaetia</taxon>
        <taxon>Leptospirales</taxon>
        <taxon>Leptospiraceae</taxon>
        <taxon>Leptospira</taxon>
    </lineage>
</organism>
<reference evidence="1 2" key="1">
    <citation type="submission" date="2013-01" db="EMBL/GenBank/DDBJ databases">
        <authorList>
            <person name="Harkins D.M."/>
            <person name="Durkin A.S."/>
            <person name="Brinkac L.M."/>
            <person name="Haft D.H."/>
            <person name="Selengut J.D."/>
            <person name="Sanka R."/>
            <person name="DePew J."/>
            <person name="Purushe J."/>
            <person name="Picardeau M."/>
            <person name="Werts C."/>
            <person name="Goarant C."/>
            <person name="Vinetz J.M."/>
            <person name="Sutton G.G."/>
            <person name="Nierman W.C."/>
            <person name="Fouts D.E."/>
        </authorList>
    </citation>
    <scope>NUCLEOTIDE SEQUENCE [LARGE SCALE GENOMIC DNA]</scope>
    <source>
        <strain evidence="1 2">200701872</strain>
    </source>
</reference>
<comment type="caution">
    <text evidence="1">The sequence shown here is derived from an EMBL/GenBank/DDBJ whole genome shotgun (WGS) entry which is preliminary data.</text>
</comment>
<evidence type="ECO:0000313" key="2">
    <source>
        <dbReference type="Proteomes" id="UP000012117"/>
    </source>
</evidence>
<name>M6ZRH2_LEPIR</name>
<dbReference type="AlphaFoldDB" id="M6ZRH2"/>
<dbReference type="Proteomes" id="UP000012117">
    <property type="component" value="Unassembled WGS sequence"/>
</dbReference>